<dbReference type="SUPFAM" id="SSF47923">
    <property type="entry name" value="Ypt/Rab-GAP domain of gyp1p"/>
    <property type="match status" value="2"/>
</dbReference>
<feature type="domain" description="Rab-GAP TBC" evidence="5">
    <location>
        <begin position="462"/>
        <end position="647"/>
    </location>
</feature>
<dbReference type="PANTHER" id="PTHR47219">
    <property type="entry name" value="RAB GTPASE-ACTIVATING PROTEIN 1-LIKE"/>
    <property type="match status" value="1"/>
</dbReference>
<dbReference type="Gene3D" id="1.10.8.270">
    <property type="entry name" value="putative rabgap domain of human tbc1 domain family member 14 like domains"/>
    <property type="match status" value="1"/>
</dbReference>
<feature type="coiled-coil region" evidence="3">
    <location>
        <begin position="970"/>
        <end position="1018"/>
    </location>
</feature>
<feature type="region of interest" description="Disordered" evidence="4">
    <location>
        <begin position="392"/>
        <end position="425"/>
    </location>
</feature>
<feature type="compositionally biased region" description="Low complexity" evidence="4">
    <location>
        <begin position="392"/>
        <end position="401"/>
    </location>
</feature>
<feature type="region of interest" description="Disordered" evidence="4">
    <location>
        <begin position="1113"/>
        <end position="1132"/>
    </location>
</feature>
<dbReference type="PANTHER" id="PTHR47219:SF22">
    <property type="entry name" value="RAB-GAP TBC DOMAIN-CONTAINING PROTEIN"/>
    <property type="match status" value="1"/>
</dbReference>
<dbReference type="InterPro" id="IPR006616">
    <property type="entry name" value="DM9_repeat"/>
</dbReference>
<comment type="caution">
    <text evidence="6">The sequence shown here is derived from an EMBL/GenBank/DDBJ whole genome shotgun (WGS) entry which is preliminary data.</text>
</comment>
<dbReference type="Pfam" id="PF12248">
    <property type="entry name" value="Methyltransf_FA"/>
    <property type="match status" value="1"/>
</dbReference>
<evidence type="ECO:0000313" key="7">
    <source>
        <dbReference type="Proteomes" id="UP001353858"/>
    </source>
</evidence>
<keyword evidence="2 3" id="KW-0175">Coiled coil</keyword>
<dbReference type="SMART" id="SM00696">
    <property type="entry name" value="DM9"/>
    <property type="match status" value="2"/>
</dbReference>
<feature type="coiled-coil region" evidence="3">
    <location>
        <begin position="819"/>
        <end position="921"/>
    </location>
</feature>
<dbReference type="SMART" id="SM00164">
    <property type="entry name" value="TBC"/>
    <property type="match status" value="1"/>
</dbReference>
<dbReference type="InterPro" id="IPR050302">
    <property type="entry name" value="Rab_GAP_TBC_domain"/>
</dbReference>
<feature type="compositionally biased region" description="Polar residues" evidence="4">
    <location>
        <begin position="1114"/>
        <end position="1126"/>
    </location>
</feature>
<evidence type="ECO:0000256" key="2">
    <source>
        <dbReference type="ARBA" id="ARBA00023054"/>
    </source>
</evidence>
<dbReference type="InterPro" id="IPR000195">
    <property type="entry name" value="Rab-GAP-TBC_dom"/>
</dbReference>
<dbReference type="InterPro" id="IPR022041">
    <property type="entry name" value="Methyltransf_FA"/>
</dbReference>
<dbReference type="InterPro" id="IPR035969">
    <property type="entry name" value="Rab-GAP_TBC_sf"/>
</dbReference>
<dbReference type="Pfam" id="PF11901">
    <property type="entry name" value="DM9"/>
    <property type="match status" value="1"/>
</dbReference>
<dbReference type="GO" id="GO:0005096">
    <property type="term" value="F:GTPase activator activity"/>
    <property type="evidence" value="ECO:0007669"/>
    <property type="project" value="UniProtKB-ARBA"/>
</dbReference>
<dbReference type="AlphaFoldDB" id="A0AAN7SD90"/>
<evidence type="ECO:0000313" key="6">
    <source>
        <dbReference type="EMBL" id="KAK4873344.1"/>
    </source>
</evidence>
<dbReference type="GO" id="GO:0031267">
    <property type="term" value="F:small GTPase binding"/>
    <property type="evidence" value="ECO:0007669"/>
    <property type="project" value="TreeGrafter"/>
</dbReference>
<gene>
    <name evidence="6" type="ORF">RN001_015373</name>
</gene>
<sequence length="1228" mass="139440">MIIFLPELNTPDRLEYTFFPNDCGYVRFKVRAPNDAHIALTTSAAEHDPMYEVFIGGWGNQRSVIRKNRMKPDVAEVPTPNILNAGEFRSFWVRWDSNTISCGCENNAQPFITWTDTEHVPVRYVGVCTGWGASGSWIIQQGAPLPGFGAPTGYPGAPQPQAQYGFPPNQGFAPPPQPAQFGGFAGGHQWVSATGGNVPPGAFVGGNDTSGEPLYVVRGNFQGALIPGKLVLSHRSAYVPWGGNENAVSQYEVLCNCNGRWVPCSGGNIPPNAVVGGQSETGEPLYVGRAHHQGSITIGKVQRSHNCCYIPYGGQEINFQQYEILTSGSPSLSCLVVESDGGCYSAMSPTAMRLESSPCNNNNNHASGAELELLAKLEEANRLYESDAKSLNSLSGNSASGHSRKSSDTSQISLTSGTSSTQDRIEDGSEEDLWCVWGGIVNNWELNWKKYNQQVRELVQRGIPLHFRGIVWQLLCSATDAPEKKLYADYIKTKSPCEKVIRRDIARTYPEHDFFKEKDGLGQESLFNVIKAYSLHDREVGYCQGSGFIVGLLLMQMPEEEAFAVLVKIMQDYRMRDMFKPTMAELGVCMFQLENLVSEHLPDLNQHFQSQNFHTSMYASSWFLTLFTTALSLPLACRIMDVFLSEGMEIIFKVALAMLVLGKEDLMCLDMEGMLKFFQKELPARAEAEPESLLLSAYSMKYNAKKMKKLEKEYYAIKTKEQEEMTELKRLRTENKQLRHRCEMLEEESKALADRLVRGQVSRAEEEETTFVVQRELDALRHTHLETTHHLALANEKIRSLSLMMEESHTSRQSSIEEISLKQEQLQQREEMIECLQEELVKVRLREAENDALTRELRTRIHELEEDKKTLRETTPDNSVAHLQEELIAVKLREAEANLSLKDLRQRVAELSNQWQRHLQDHKQESAPSSEAHSTPKKLLFWENRHSETQRVEEELMTTRLREMETLTEVKELRLKVMELETQVQVSTNQLRRQDEEIKKQKELLEKAELRDREAAARLLEEQRRYADLDSKMQDELMSARIRDAEKTQAVVELTQKISQLELKNEEIATEGELRSHSVDDNERIRELQDKVADLRAEVMRLESFKARWIGKDNSLSQPHRSPSIDSNDDDARIRLDDPSLRLHIAESPSPQSETIELTFNDMCNNSKESKRDSKIDLDSNMNTHTSADAHKYMQQTSNNSDHSLFPFTKAFVFKNSFLYSSLFELST</sequence>
<dbReference type="FunFam" id="1.10.472.80:FF:000002">
    <property type="entry name" value="Ecotropic viral integration site 5"/>
    <property type="match status" value="1"/>
</dbReference>
<evidence type="ECO:0000256" key="3">
    <source>
        <dbReference type="SAM" id="Coils"/>
    </source>
</evidence>
<proteinExistence type="predicted"/>
<evidence type="ECO:0000256" key="4">
    <source>
        <dbReference type="SAM" id="MobiDB-lite"/>
    </source>
</evidence>
<evidence type="ECO:0000259" key="5">
    <source>
        <dbReference type="PROSITE" id="PS50086"/>
    </source>
</evidence>
<dbReference type="Gene3D" id="1.10.10.750">
    <property type="entry name" value="Ypt/Rab-GAP domain of gyp1p, domain 1"/>
    <property type="match status" value="1"/>
</dbReference>
<accession>A0AAN7SD90</accession>
<keyword evidence="1" id="KW-0597">Phosphoprotein</keyword>
<dbReference type="FunFam" id="1.10.8.270:FF:000003">
    <property type="entry name" value="Ecotropic viral integration site 5"/>
    <property type="match status" value="1"/>
</dbReference>
<dbReference type="EMBL" id="JARPUR010000007">
    <property type="protein sequence ID" value="KAK4873344.1"/>
    <property type="molecule type" value="Genomic_DNA"/>
</dbReference>
<feature type="compositionally biased region" description="Polar residues" evidence="4">
    <location>
        <begin position="408"/>
        <end position="422"/>
    </location>
</feature>
<keyword evidence="7" id="KW-1185">Reference proteome</keyword>
<dbReference type="PROSITE" id="PS50086">
    <property type="entry name" value="TBC_RABGAP"/>
    <property type="match status" value="1"/>
</dbReference>
<evidence type="ECO:0000256" key="1">
    <source>
        <dbReference type="ARBA" id="ARBA00022553"/>
    </source>
</evidence>
<name>A0AAN7SD90_9COLE</name>
<dbReference type="Pfam" id="PF00566">
    <property type="entry name" value="RabGAP-TBC"/>
    <property type="match status" value="1"/>
</dbReference>
<protein>
    <recommendedName>
        <fullName evidence="5">Rab-GAP TBC domain-containing protein</fullName>
    </recommendedName>
</protein>
<organism evidence="6 7">
    <name type="scientific">Aquatica leii</name>
    <dbReference type="NCBI Taxonomy" id="1421715"/>
    <lineage>
        <taxon>Eukaryota</taxon>
        <taxon>Metazoa</taxon>
        <taxon>Ecdysozoa</taxon>
        <taxon>Arthropoda</taxon>
        <taxon>Hexapoda</taxon>
        <taxon>Insecta</taxon>
        <taxon>Pterygota</taxon>
        <taxon>Neoptera</taxon>
        <taxon>Endopterygota</taxon>
        <taxon>Coleoptera</taxon>
        <taxon>Polyphaga</taxon>
        <taxon>Elateriformia</taxon>
        <taxon>Elateroidea</taxon>
        <taxon>Lampyridae</taxon>
        <taxon>Luciolinae</taxon>
        <taxon>Aquatica</taxon>
    </lineage>
</organism>
<feature type="coiled-coil region" evidence="3">
    <location>
        <begin position="721"/>
        <end position="755"/>
    </location>
</feature>
<dbReference type="Proteomes" id="UP001353858">
    <property type="component" value="Unassembled WGS sequence"/>
</dbReference>
<dbReference type="Gene3D" id="1.10.472.80">
    <property type="entry name" value="Ypt/Rab-GAP domain of gyp1p, domain 3"/>
    <property type="match status" value="1"/>
</dbReference>
<feature type="coiled-coil region" evidence="3">
    <location>
        <begin position="1051"/>
        <end position="1105"/>
    </location>
</feature>
<reference evidence="7" key="1">
    <citation type="submission" date="2023-01" db="EMBL/GenBank/DDBJ databases">
        <title>Key to firefly adult light organ development and bioluminescence: homeobox transcription factors regulate luciferase expression and transportation to peroxisome.</title>
        <authorList>
            <person name="Fu X."/>
        </authorList>
    </citation>
    <scope>NUCLEOTIDE SEQUENCE [LARGE SCALE GENOMIC DNA]</scope>
</reference>